<proteinExistence type="predicted"/>
<dbReference type="Proteomes" id="UP000887013">
    <property type="component" value="Unassembled WGS sequence"/>
</dbReference>
<name>A0A8X6Q688_NEPPI</name>
<evidence type="ECO:0000313" key="2">
    <source>
        <dbReference type="Proteomes" id="UP000887013"/>
    </source>
</evidence>
<organism evidence="1 2">
    <name type="scientific">Nephila pilipes</name>
    <name type="common">Giant wood spider</name>
    <name type="synonym">Nephila maculata</name>
    <dbReference type="NCBI Taxonomy" id="299642"/>
    <lineage>
        <taxon>Eukaryota</taxon>
        <taxon>Metazoa</taxon>
        <taxon>Ecdysozoa</taxon>
        <taxon>Arthropoda</taxon>
        <taxon>Chelicerata</taxon>
        <taxon>Arachnida</taxon>
        <taxon>Araneae</taxon>
        <taxon>Araneomorphae</taxon>
        <taxon>Entelegynae</taxon>
        <taxon>Araneoidea</taxon>
        <taxon>Nephilidae</taxon>
        <taxon>Nephila</taxon>
    </lineage>
</organism>
<dbReference type="AlphaFoldDB" id="A0A8X6Q688"/>
<sequence length="100" mass="11325">MFPIDPGCSRETGVFFEEGMRMLQEQEEEISTVRPASLTLGDPPSSNAARALFASGDETFRSHKYEIKWKRRARPTRSGSSNYFKICFKTGTVYSCANLF</sequence>
<gene>
    <name evidence="1" type="ORF">NPIL_429231</name>
</gene>
<dbReference type="EMBL" id="BMAW01077818">
    <property type="protein sequence ID" value="GFU08264.1"/>
    <property type="molecule type" value="Genomic_DNA"/>
</dbReference>
<keyword evidence="2" id="KW-1185">Reference proteome</keyword>
<reference evidence="1" key="1">
    <citation type="submission" date="2020-08" db="EMBL/GenBank/DDBJ databases">
        <title>Multicomponent nature underlies the extraordinary mechanical properties of spider dragline silk.</title>
        <authorList>
            <person name="Kono N."/>
            <person name="Nakamura H."/>
            <person name="Mori M."/>
            <person name="Yoshida Y."/>
            <person name="Ohtoshi R."/>
            <person name="Malay A.D."/>
            <person name="Moran D.A.P."/>
            <person name="Tomita M."/>
            <person name="Numata K."/>
            <person name="Arakawa K."/>
        </authorList>
    </citation>
    <scope>NUCLEOTIDE SEQUENCE</scope>
</reference>
<comment type="caution">
    <text evidence="1">The sequence shown here is derived from an EMBL/GenBank/DDBJ whole genome shotgun (WGS) entry which is preliminary data.</text>
</comment>
<accession>A0A8X6Q688</accession>
<evidence type="ECO:0000313" key="1">
    <source>
        <dbReference type="EMBL" id="GFU08264.1"/>
    </source>
</evidence>
<protein>
    <submittedName>
        <fullName evidence="1">Uncharacterized protein</fullName>
    </submittedName>
</protein>